<dbReference type="Pfam" id="PF14844">
    <property type="entry name" value="PH_BEACH"/>
    <property type="match status" value="1"/>
</dbReference>
<dbReference type="GeneID" id="9940379"/>
<comment type="subcellular location">
    <subcellularLocation>
        <location evidence="1">Membrane</location>
    </subcellularLocation>
</comment>
<dbReference type="KEGG" id="loa:LOAG_17777"/>
<dbReference type="CDD" id="cd01201">
    <property type="entry name" value="PH_BEACH"/>
    <property type="match status" value="1"/>
</dbReference>
<sequence length="2506" mass="283374">MSANDISDSKAEIVTVDIGNSNNCNTIRQNLWDAESEGEMVDVRLDERRITSTADDFSCSSILKEAVDVESIKGKIADARDQDDNSVNEEQIEQVVQNFEKQVNLIKNKVGSNTVVIHSVDELPDETFQRLQQGLQDGTLTHKEIVDSIFNALVGGAFDIESKFIIENPKNIILLLRLLDAAPSHLEAEIWSVFIGVVRKSTRNLQACSRVGLILEILDRLSNSDAIVSDLLVQLLGVLTTYSITVKETKRFLSALKAVNRKWRKNSIKLLDVLGEMPKRDGADVFFSFPGVHSAGIALPPLTKWPYQNGWSFCTWLKMDPLNSVNFEKERPYIYCFRTTKGVGYNCYIMGSCLVISCIKVVGKETARCIRFELTPRRWHHVTISHIYSRWSKSEIQCFVDGQMIESFDVSWFVSTTEHFDKCSIGCGPDGEEPFCGQIAALYVFSEALSAQQANAIFCLGPSYQSRFLHEAETDLADDYKKFLFDGKLSASVVIAYSPKNCDGQLCLHSASKTGSPYFVQIPHAIMKEGVEVVKTYSIHNSLHSLGGIQMLLPLFSQVDFPQYDGSVRKIDVCSKLLSAVSLLLRTASSAPQQLYHSRAFLVISQALYESSPSNLTQHVLDILIDISKYLLTLPSGIPLLKHLFDYILFNPELWSRADPTIQIQLYYFLASEFLMNVNLTLIVQRCATVVEVLHAIKLYYWVVLPRSPSLYNVINREGGLSRNEVVTIRAHMLTFVSRLICMPDPKESGTMNRDGEFNALLNFIATVNEDDNLYDVLALTTRLLSEKPAAMVPAFDRKKGLAVVFKLINSVNELVRIPALKIFGYFLCRSTLKRKTDSVSSLNLLSLITDRLLLNASHLTLATYNVLFEILTEQMTPTLNYLVHASISNVMRFENPAMLKVITNLITQSENNSELMKVKRIFLEDLLHMCENSRDNRRTILQMSVWQEWLISLAYIFPKNDDEVAISELVYRIFAQLLFHAIYLEYGGWRVWVDTLAIAHSKVSWERHQIKFQRGGERETDVIFYLVQNLVSCVARTIDGLVDEVERKDESKISADQPSSIYRTPEFCWSDVHLRLLDDLLVSIESTVEEWKKGTSTILDVVNSNENSVFVANCVHILSQLIDLLVMACGGLLPLLAAATSPNSELEIMDSTNEALAIGSAARLLARFVVLADVFVFASGISFSDLEQEKNMPNGGILRQILRLVSTMAVRNILACRVKTSFGKMVCMNAKQVTRAQQIAEFVSDALDVGGKGGIMDPEHLVQEVDLQRLRGVIYRDMEENRQAQFLALAVTYFLSVLMVSRYRDILEPPSTPSPFFDTTITGGTNKDYSSALRQESGEECVEENGELSDHGDSNMDKNVFVREDSSVSLQESKKKEPQSNVYRQDHLNTFNDSSLANRELETGERRAYLTIKLQQALETTAPLLREILIDFHSYLQKTLLGTHGQEIMNDTKVMETMKNQAGSVIELVMLLCSQEWQTSLQKHAGLAFIELVNEGRLMAHATRDHILRVANEADFILNRLRAEDISKHAQFESDAAEQIHRRRKEEQINDHLITANRRRDLLVSARLLDRLTSLLSYPGGAWNDSDQHLKTFWKLDVWEDDSRRRKRFILNPYGCHHSAACLKTILESKSSNKEIDKAREDLLRDLVAQRLVSLGSLKPGSALGELVDESDFEKWATEPDAAIDLQREKTTYGTAAKLIAPGIVVPGTLSITNYEVFFDADEDDPLYKEQDPKILLYCDNLHGRWHFHEIRAIFLRRYLLKNIALELFLASRTAIMFAFVDENTVRKVVDCLPRVGVGAKYGLPQSRKTSLMTPRQLFKHSDMPQKWQRREISNFDYLMFLNTVAGRTYNDLNQYPIFPWVLANYTSPTLDLNIASNFRDLSKPIGALSENRRKFFQDRYSSWEHETIPPFHYGTHYSTQAFTLNWLFRVEPFTTIFLHMQSGKFDHSNRLFHSIAESWESCQRDSHDVKESIPELYYMPEMLLNTNGYDLGKRDDGSAVGDIVLPPWAKSAEHFITLHRQALESDLVSCQLNQWIDLIFGYKQKGPEAVRATNVFYYLTYEGALDLNSVDNAAMREGLEQQMISFGQTPAQLMTEPHPPRHSIMTISPMMFQSCRDDLCMLMKFISNSSVVHISANTFAQLTHPTVVSITNNLIFALNRWNTNYAGPSVPSISNAIGNQNNENNPDSMGNTIANLPLTVDPLLAAGNPSQPLPRRHLGEPFDQRLKIRWNNFVTAVESRSIIACGYPDYSFRVIDTDTAKVRQVIYGHCDVVTCLARSETNLFADCYIVSGSLDCTVVLWHWNAQTQSIAGEYNVVGEPATPRAILTGHETIVMMICVSAEHGIVISASQDGTVLIHTTTGDLLRRLESENSHCFPDKEVNLLLVSRECILLVLHGHDNLVTYTTSGRELSCLRVPEKILCGTLSRDGEYVVVGTMDGRVAVLRLFPMQLLYTFQQTDSAVRSIALSSNQRFVLAGLDSGAIIVFNIDFNKWHYEYHHRYSVR</sequence>
<gene>
    <name evidence="11" type="ORF">LOAG_17777</name>
</gene>
<dbReference type="SUPFAM" id="SSF50729">
    <property type="entry name" value="PH domain-like"/>
    <property type="match status" value="1"/>
</dbReference>
<evidence type="ECO:0000256" key="7">
    <source>
        <dbReference type="ARBA" id="ARBA00081052"/>
    </source>
</evidence>
<dbReference type="OrthoDB" id="26681at2759"/>
<dbReference type="Pfam" id="PF13385">
    <property type="entry name" value="Laminin_G_3"/>
    <property type="match status" value="1"/>
</dbReference>
<feature type="domain" description="BEACH" evidence="9">
    <location>
        <begin position="1814"/>
        <end position="2103"/>
    </location>
</feature>
<dbReference type="PROSITE" id="PS50197">
    <property type="entry name" value="BEACH"/>
    <property type="match status" value="1"/>
</dbReference>
<dbReference type="EMBL" id="JH712191">
    <property type="protein sequence ID" value="EJD75004.1"/>
    <property type="molecule type" value="Genomic_DNA"/>
</dbReference>
<dbReference type="InterPro" id="IPR001680">
    <property type="entry name" value="WD40_rpt"/>
</dbReference>
<evidence type="ECO:0000256" key="5">
    <source>
        <dbReference type="ARBA" id="ARBA00059038"/>
    </source>
</evidence>
<dbReference type="Pfam" id="PF15787">
    <property type="entry name" value="DUF4704"/>
    <property type="match status" value="1"/>
</dbReference>
<dbReference type="InterPro" id="IPR013320">
    <property type="entry name" value="ConA-like_dom_sf"/>
</dbReference>
<dbReference type="FunFam" id="1.10.1540.10:FF:000001">
    <property type="entry name" value="neurobeachin isoform X1"/>
    <property type="match status" value="1"/>
</dbReference>
<dbReference type="Gene3D" id="2.30.29.30">
    <property type="entry name" value="Pleckstrin-homology domain (PH domain)/Phosphotyrosine-binding domain (PTB)"/>
    <property type="match status" value="1"/>
</dbReference>
<dbReference type="SMART" id="SM01026">
    <property type="entry name" value="Beach"/>
    <property type="match status" value="1"/>
</dbReference>
<dbReference type="GO" id="GO:0008104">
    <property type="term" value="P:intracellular protein localization"/>
    <property type="evidence" value="ECO:0007669"/>
    <property type="project" value="TreeGrafter"/>
</dbReference>
<dbReference type="InterPro" id="IPR046852">
    <property type="entry name" value="Neurobeachin_a-sol"/>
</dbReference>
<dbReference type="GO" id="GO:0019901">
    <property type="term" value="F:protein kinase binding"/>
    <property type="evidence" value="ECO:0007669"/>
    <property type="project" value="TreeGrafter"/>
</dbReference>
<feature type="compositionally biased region" description="Acidic residues" evidence="8">
    <location>
        <begin position="1339"/>
        <end position="1348"/>
    </location>
</feature>
<dbReference type="GO" id="GO:0016020">
    <property type="term" value="C:membrane"/>
    <property type="evidence" value="ECO:0007669"/>
    <property type="project" value="UniProtKB-SubCell"/>
</dbReference>
<dbReference type="InterPro" id="IPR023362">
    <property type="entry name" value="PH-BEACH_dom"/>
</dbReference>
<dbReference type="SUPFAM" id="SSF81837">
    <property type="entry name" value="BEACH domain"/>
    <property type="match status" value="1"/>
</dbReference>
<dbReference type="PANTHER" id="PTHR13743">
    <property type="entry name" value="BEIGE/BEACH-RELATED"/>
    <property type="match status" value="1"/>
</dbReference>
<dbReference type="Pfam" id="PF02138">
    <property type="entry name" value="Beach"/>
    <property type="match status" value="1"/>
</dbReference>
<proteinExistence type="predicted"/>
<dbReference type="InterPro" id="IPR036372">
    <property type="entry name" value="BEACH_dom_sf"/>
</dbReference>
<accession>A0A1S0UJL7</accession>
<evidence type="ECO:0000256" key="4">
    <source>
        <dbReference type="ARBA" id="ARBA00023136"/>
    </source>
</evidence>
<dbReference type="Pfam" id="PF20425">
    <property type="entry name" value="Neurobeachin"/>
    <property type="match status" value="1"/>
</dbReference>
<dbReference type="CDD" id="cd06071">
    <property type="entry name" value="Beach"/>
    <property type="match status" value="1"/>
</dbReference>
<dbReference type="InterPro" id="IPR000409">
    <property type="entry name" value="BEACH_dom"/>
</dbReference>
<dbReference type="CTD" id="9940379"/>
<dbReference type="InterPro" id="IPR031570">
    <property type="entry name" value="NBEA/BDCP_DUF4704"/>
</dbReference>
<dbReference type="PROSITE" id="PS51783">
    <property type="entry name" value="PH_BEACH"/>
    <property type="match status" value="1"/>
</dbReference>
<feature type="region of interest" description="Disordered" evidence="8">
    <location>
        <begin position="1328"/>
        <end position="1389"/>
    </location>
</feature>
<dbReference type="RefSeq" id="XP_020305894.1">
    <property type="nucleotide sequence ID" value="XM_020450437.1"/>
</dbReference>
<evidence type="ECO:0000256" key="8">
    <source>
        <dbReference type="SAM" id="MobiDB-lite"/>
    </source>
</evidence>
<evidence type="ECO:0000259" key="10">
    <source>
        <dbReference type="PROSITE" id="PS51783"/>
    </source>
</evidence>
<evidence type="ECO:0000259" key="9">
    <source>
        <dbReference type="PROSITE" id="PS50197"/>
    </source>
</evidence>
<dbReference type="GO" id="GO:0005829">
    <property type="term" value="C:cytosol"/>
    <property type="evidence" value="ECO:0007669"/>
    <property type="project" value="TreeGrafter"/>
</dbReference>
<name>A0A1S0UJL7_LOALO</name>
<dbReference type="InterPro" id="IPR050865">
    <property type="entry name" value="BEACH_Domain"/>
</dbReference>
<dbReference type="Pfam" id="PF20426">
    <property type="entry name" value="NBCH_WD40"/>
    <property type="match status" value="1"/>
</dbReference>
<dbReference type="InterPro" id="IPR046851">
    <property type="entry name" value="NBCH_WD40"/>
</dbReference>
<comment type="function">
    <text evidence="5">Binds to type II regulatory subunits of protein kinase A and anchors/targets them to the membrane. May anchor the kinase to cytoskeletal and/or organelle-associated proteins. Regulates endosomal traffic in polarized epithelial cells such as the vulval precursor cells and intestinal cells. Thought to act as a negative regulator of lin-12 activity in vulval precursor cells. May have a role in the internalization process from basolateral surface of polarized epithelial cells.</text>
</comment>
<dbReference type="FunCoup" id="A0A1S0UJL7">
    <property type="interactions" value="2280"/>
</dbReference>
<dbReference type="InterPro" id="IPR011993">
    <property type="entry name" value="PH-like_dom_sf"/>
</dbReference>
<reference evidence="11" key="1">
    <citation type="submission" date="2012-04" db="EMBL/GenBank/DDBJ databases">
        <title>The Genome Sequence of Loa loa.</title>
        <authorList>
            <consortium name="The Broad Institute Genome Sequencing Platform"/>
            <consortium name="Broad Institute Genome Sequencing Center for Infectious Disease"/>
            <person name="Nutman T.B."/>
            <person name="Fink D.L."/>
            <person name="Russ C."/>
            <person name="Young S."/>
            <person name="Zeng Q."/>
            <person name="Gargeya S."/>
            <person name="Alvarado L."/>
            <person name="Berlin A."/>
            <person name="Chapman S.B."/>
            <person name="Chen Z."/>
            <person name="Freedman E."/>
            <person name="Gellesch M."/>
            <person name="Goldberg J."/>
            <person name="Griggs A."/>
            <person name="Gujja S."/>
            <person name="Heilman E.R."/>
            <person name="Heiman D."/>
            <person name="Howarth C."/>
            <person name="Mehta T."/>
            <person name="Neiman D."/>
            <person name="Pearson M."/>
            <person name="Roberts A."/>
            <person name="Saif S."/>
            <person name="Shea T."/>
            <person name="Shenoy N."/>
            <person name="Sisk P."/>
            <person name="Stolte C."/>
            <person name="Sykes S."/>
            <person name="White J."/>
            <person name="Yandava C."/>
            <person name="Haas B."/>
            <person name="Henn M.R."/>
            <person name="Nusbaum C."/>
            <person name="Birren B."/>
        </authorList>
    </citation>
    <scope>NUCLEOTIDE SEQUENCE [LARGE SCALE GENOMIC DNA]</scope>
</reference>
<dbReference type="InterPro" id="IPR015943">
    <property type="entry name" value="WD40/YVTN_repeat-like_dom_sf"/>
</dbReference>
<dbReference type="InterPro" id="IPR010508">
    <property type="entry name" value="NBEA-like_DUF1088"/>
</dbReference>
<dbReference type="Gene3D" id="1.10.1540.10">
    <property type="entry name" value="BEACH domain"/>
    <property type="match status" value="1"/>
</dbReference>
<keyword evidence="2" id="KW-0853">WD repeat</keyword>
<evidence type="ECO:0000256" key="2">
    <source>
        <dbReference type="ARBA" id="ARBA00022574"/>
    </source>
</evidence>
<keyword evidence="4" id="KW-0472">Membrane</keyword>
<feature type="compositionally biased region" description="Basic and acidic residues" evidence="8">
    <location>
        <begin position="1349"/>
        <end position="1379"/>
    </location>
</feature>
<dbReference type="SUPFAM" id="SSF49899">
    <property type="entry name" value="Concanavalin A-like lectins/glucanases"/>
    <property type="match status" value="1"/>
</dbReference>
<dbReference type="PANTHER" id="PTHR13743:SF162">
    <property type="entry name" value="NEUROBEACHIN"/>
    <property type="match status" value="1"/>
</dbReference>
<feature type="domain" description="BEACH-type PH" evidence="10">
    <location>
        <begin position="1687"/>
        <end position="1795"/>
    </location>
</feature>
<keyword evidence="3" id="KW-0677">Repeat</keyword>
<evidence type="ECO:0000256" key="3">
    <source>
        <dbReference type="ARBA" id="ARBA00022737"/>
    </source>
</evidence>
<dbReference type="SMART" id="SM00320">
    <property type="entry name" value="WD40"/>
    <property type="match status" value="4"/>
</dbReference>
<evidence type="ECO:0000256" key="1">
    <source>
        <dbReference type="ARBA" id="ARBA00004370"/>
    </source>
</evidence>
<dbReference type="Pfam" id="PF06469">
    <property type="entry name" value="DUF1088"/>
    <property type="match status" value="1"/>
</dbReference>
<dbReference type="InParanoid" id="A0A1S0UJL7"/>
<dbReference type="Gene3D" id="2.130.10.10">
    <property type="entry name" value="YVTN repeat-like/Quinoprotein amine dehydrogenase"/>
    <property type="match status" value="2"/>
</dbReference>
<dbReference type="Gene3D" id="2.60.120.200">
    <property type="match status" value="1"/>
</dbReference>
<organism evidence="11">
    <name type="scientific">Loa loa</name>
    <name type="common">Eye worm</name>
    <name type="synonym">Filaria loa</name>
    <dbReference type="NCBI Taxonomy" id="7209"/>
    <lineage>
        <taxon>Eukaryota</taxon>
        <taxon>Metazoa</taxon>
        <taxon>Ecdysozoa</taxon>
        <taxon>Nematoda</taxon>
        <taxon>Chromadorea</taxon>
        <taxon>Rhabditida</taxon>
        <taxon>Spirurina</taxon>
        <taxon>Spiruromorpha</taxon>
        <taxon>Filarioidea</taxon>
        <taxon>Onchocercidae</taxon>
        <taxon>Loa</taxon>
    </lineage>
</organism>
<dbReference type="InterPro" id="IPR036322">
    <property type="entry name" value="WD40_repeat_dom_sf"/>
</dbReference>
<feature type="compositionally biased region" description="Polar residues" evidence="8">
    <location>
        <begin position="1380"/>
        <end position="1389"/>
    </location>
</feature>
<evidence type="ECO:0000256" key="6">
    <source>
        <dbReference type="ARBA" id="ARBA00068767"/>
    </source>
</evidence>
<dbReference type="OMA" id="XRKVEIM"/>
<evidence type="ECO:0000313" key="11">
    <source>
        <dbReference type="EMBL" id="EJD75004.1"/>
    </source>
</evidence>
<dbReference type="SUPFAM" id="SSF50978">
    <property type="entry name" value="WD40 repeat-like"/>
    <property type="match status" value="1"/>
</dbReference>
<protein>
    <recommendedName>
        <fullName evidence="6">Putative neurobeachin homolog</fullName>
    </recommendedName>
    <alternativeName>
        <fullName evidence="7">Suppressor enhancer of lin-12</fullName>
    </alternativeName>
</protein>